<accession>A0A6J8B375</accession>
<feature type="region of interest" description="Disordered" evidence="1">
    <location>
        <begin position="182"/>
        <end position="202"/>
    </location>
</feature>
<evidence type="ECO:0008006" key="4">
    <source>
        <dbReference type="Google" id="ProtNLM"/>
    </source>
</evidence>
<evidence type="ECO:0000256" key="1">
    <source>
        <dbReference type="SAM" id="MobiDB-lite"/>
    </source>
</evidence>
<dbReference type="Gene3D" id="3.60.10.10">
    <property type="entry name" value="Endonuclease/exonuclease/phosphatase"/>
    <property type="match status" value="1"/>
</dbReference>
<keyword evidence="3" id="KW-1185">Reference proteome</keyword>
<evidence type="ECO:0000313" key="3">
    <source>
        <dbReference type="Proteomes" id="UP000507470"/>
    </source>
</evidence>
<dbReference type="InterPro" id="IPR036691">
    <property type="entry name" value="Endo/exonu/phosph_ase_sf"/>
</dbReference>
<gene>
    <name evidence="2" type="ORF">MCOR_14275</name>
</gene>
<sequence length="562" mass="64492">METNINHDNSVINSSVSQANLNSNTASVGQTALTLSPRTFDLRENCQPTGSTEGLLDHVNTLSSGSNMAISPDNTELHKAEIAHLQTQIEKRDKLLKTKDNKNKDLQHSLLIINQRVEQLDNYPTQGSTNSHTCTQNVQSTPQSEIGEMKIWFLEQKVRQLELDVHKNNSELFLIKSSHVPNVKTSPGKKRRKPYLPNNNKTHAQSASLHRICHQMDDFLLNTRSDETISVKSFDENSDFLGAHSPPKVWLKNFRPKHGSTIMTKTTQCLSPPSYQQRQSVFNLQHQNHRNLNYIQSNTRFNLEKEKPIRQIQNGGNRNVGIKFNTTQPFIFLSTYLPCRGNANSIDNYQEILDKLSEIYIKYSNVFRIVIGGDMNASIYRDSKQDKVFRDFIKENNLLIPPSCGKTFTFYHYNGRDTSKIDYFLESKSVISNYLTFIRESTNTSTHDPILTTIPCNIQVNEETNLFIKNKRIKWNKVDKTAYQEEIENKLSPWTDEINLNLTFDKIPDKINELCTVMATSEIILQSGKPLADPPIKVTFYFKIFSIIKRNLDQCKDNLRQA</sequence>
<dbReference type="SUPFAM" id="SSF56219">
    <property type="entry name" value="DNase I-like"/>
    <property type="match status" value="1"/>
</dbReference>
<evidence type="ECO:0000313" key="2">
    <source>
        <dbReference type="EMBL" id="CAC5378026.1"/>
    </source>
</evidence>
<organism evidence="2 3">
    <name type="scientific">Mytilus coruscus</name>
    <name type="common">Sea mussel</name>
    <dbReference type="NCBI Taxonomy" id="42192"/>
    <lineage>
        <taxon>Eukaryota</taxon>
        <taxon>Metazoa</taxon>
        <taxon>Spiralia</taxon>
        <taxon>Lophotrochozoa</taxon>
        <taxon>Mollusca</taxon>
        <taxon>Bivalvia</taxon>
        <taxon>Autobranchia</taxon>
        <taxon>Pteriomorphia</taxon>
        <taxon>Mytilida</taxon>
        <taxon>Mytiloidea</taxon>
        <taxon>Mytilidae</taxon>
        <taxon>Mytilinae</taxon>
        <taxon>Mytilus</taxon>
    </lineage>
</organism>
<reference evidence="2 3" key="1">
    <citation type="submission" date="2020-06" db="EMBL/GenBank/DDBJ databases">
        <authorList>
            <person name="Li R."/>
            <person name="Bekaert M."/>
        </authorList>
    </citation>
    <scope>NUCLEOTIDE SEQUENCE [LARGE SCALE GENOMIC DNA]</scope>
    <source>
        <strain evidence="3">wild</strain>
    </source>
</reference>
<dbReference type="OrthoDB" id="1903104at2759"/>
<dbReference type="AlphaFoldDB" id="A0A6J8B375"/>
<proteinExistence type="predicted"/>
<protein>
    <recommendedName>
        <fullName evidence="4">Endonuclease/exonuclease/phosphatase domain-containing protein</fullName>
    </recommendedName>
</protein>
<dbReference type="EMBL" id="CACVKT020002464">
    <property type="protein sequence ID" value="CAC5378026.1"/>
    <property type="molecule type" value="Genomic_DNA"/>
</dbReference>
<name>A0A6J8B375_MYTCO</name>
<dbReference type="Proteomes" id="UP000507470">
    <property type="component" value="Unassembled WGS sequence"/>
</dbReference>